<gene>
    <name evidence="2" type="ORF">BTO14_10175</name>
</gene>
<evidence type="ECO:0000313" key="3">
    <source>
        <dbReference type="Proteomes" id="UP000247345"/>
    </source>
</evidence>
<keyword evidence="1" id="KW-0472">Membrane</keyword>
<feature type="transmembrane region" description="Helical" evidence="1">
    <location>
        <begin position="129"/>
        <end position="150"/>
    </location>
</feature>
<feature type="transmembrane region" description="Helical" evidence="1">
    <location>
        <begin position="6"/>
        <end position="27"/>
    </location>
</feature>
<dbReference type="OrthoDB" id="9860113at2"/>
<keyword evidence="3" id="KW-1185">Reference proteome</keyword>
<proteinExistence type="predicted"/>
<dbReference type="EMBL" id="MSCK01000001">
    <property type="protein sequence ID" value="PQJ73610.1"/>
    <property type="molecule type" value="Genomic_DNA"/>
</dbReference>
<name>A0A2P6CFC2_9FLAO</name>
<organism evidence="2 3">
    <name type="scientific">Polaribacter butkevichii</name>
    <dbReference type="NCBI Taxonomy" id="218490"/>
    <lineage>
        <taxon>Bacteria</taxon>
        <taxon>Pseudomonadati</taxon>
        <taxon>Bacteroidota</taxon>
        <taxon>Flavobacteriia</taxon>
        <taxon>Flavobacteriales</taxon>
        <taxon>Flavobacteriaceae</taxon>
    </lineage>
</organism>
<accession>A0A2P6CFC2</accession>
<keyword evidence="1" id="KW-0812">Transmembrane</keyword>
<protein>
    <recommendedName>
        <fullName evidence="4">DUF3592 domain-containing protein</fullName>
    </recommendedName>
</protein>
<dbReference type="Proteomes" id="UP000247345">
    <property type="component" value="Unassembled WGS sequence"/>
</dbReference>
<comment type="caution">
    <text evidence="2">The sequence shown here is derived from an EMBL/GenBank/DDBJ whole genome shotgun (WGS) entry which is preliminary data.</text>
</comment>
<evidence type="ECO:0000313" key="2">
    <source>
        <dbReference type="EMBL" id="PQJ73610.1"/>
    </source>
</evidence>
<evidence type="ECO:0000256" key="1">
    <source>
        <dbReference type="SAM" id="Phobius"/>
    </source>
</evidence>
<dbReference type="AlphaFoldDB" id="A0A2P6CFC2"/>
<reference evidence="2 3" key="1">
    <citation type="submission" date="2016-12" db="EMBL/GenBank/DDBJ databases">
        <title>Trade-off between light-utilization and light-protection in marine flavobacteria.</title>
        <authorList>
            <person name="Kumagai Y."/>
            <person name="Yoshizawa S."/>
            <person name="Kogure K."/>
            <person name="Iwasaki W."/>
        </authorList>
    </citation>
    <scope>NUCLEOTIDE SEQUENCE [LARGE SCALE GENOMIC DNA]</scope>
    <source>
        <strain evidence="2 3">KCTC 12100</strain>
    </source>
</reference>
<keyword evidence="1" id="KW-1133">Transmembrane helix</keyword>
<sequence length="159" mass="18708">MTRSRKNYIIVFLISFVLIWLSTIFYFDKNEFDIEFREKGITTATIFNFGTEEVIEEYNDGRSVDVSDVEYIEYSYVVNGKSYKYGSEHFPNGYSIGDKIEIEYVKGNPLSSRLKGLERYKFNFFIRNLLMVSIFSFLLMLATFYILGLINNKDTGWES</sequence>
<dbReference type="RefSeq" id="WP_105049275.1">
    <property type="nucleotide sequence ID" value="NZ_CP150661.1"/>
</dbReference>
<evidence type="ECO:0008006" key="4">
    <source>
        <dbReference type="Google" id="ProtNLM"/>
    </source>
</evidence>